<organism evidence="9 10">
    <name type="scientific">Streptomyces siderophoricus</name>
    <dbReference type="NCBI Taxonomy" id="2802281"/>
    <lineage>
        <taxon>Bacteria</taxon>
        <taxon>Bacillati</taxon>
        <taxon>Actinomycetota</taxon>
        <taxon>Actinomycetes</taxon>
        <taxon>Kitasatosporales</taxon>
        <taxon>Streptomycetaceae</taxon>
        <taxon>Streptomyces</taxon>
    </lineage>
</organism>
<feature type="transmembrane region" description="Helical" evidence="7">
    <location>
        <begin position="83"/>
        <end position="100"/>
    </location>
</feature>
<keyword evidence="3 7" id="KW-0812">Transmembrane</keyword>
<evidence type="ECO:0000313" key="10">
    <source>
        <dbReference type="Proteomes" id="UP000629371"/>
    </source>
</evidence>
<keyword evidence="2" id="KW-1003">Cell membrane</keyword>
<keyword evidence="4 7" id="KW-1133">Transmembrane helix</keyword>
<feature type="domain" description="RDD" evidence="8">
    <location>
        <begin position="44"/>
        <end position="170"/>
    </location>
</feature>
<feature type="compositionally biased region" description="Pro residues" evidence="6">
    <location>
        <begin position="11"/>
        <end position="22"/>
    </location>
</feature>
<protein>
    <submittedName>
        <fullName evidence="9">RDD family protein</fullName>
    </submittedName>
</protein>
<keyword evidence="5 7" id="KW-0472">Membrane</keyword>
<dbReference type="Proteomes" id="UP000629371">
    <property type="component" value="Unassembled WGS sequence"/>
</dbReference>
<evidence type="ECO:0000256" key="3">
    <source>
        <dbReference type="ARBA" id="ARBA00022692"/>
    </source>
</evidence>
<dbReference type="PANTHER" id="PTHR36115:SF4">
    <property type="entry name" value="MEMBRANE PROTEIN"/>
    <property type="match status" value="1"/>
</dbReference>
<evidence type="ECO:0000256" key="4">
    <source>
        <dbReference type="ARBA" id="ARBA00022989"/>
    </source>
</evidence>
<reference evidence="9 10" key="1">
    <citation type="submission" date="2021-01" db="EMBL/GenBank/DDBJ databases">
        <title>WGS of actinomycetes isolated from Thailand.</title>
        <authorList>
            <person name="Thawai C."/>
        </authorList>
    </citation>
    <scope>NUCLEOTIDE SEQUENCE [LARGE SCALE GENOMIC DNA]</scope>
    <source>
        <strain evidence="9 10">CH9-7</strain>
    </source>
</reference>
<dbReference type="EMBL" id="JAERRI010000018">
    <property type="protein sequence ID" value="MBL1093175.1"/>
    <property type="molecule type" value="Genomic_DNA"/>
</dbReference>
<evidence type="ECO:0000256" key="1">
    <source>
        <dbReference type="ARBA" id="ARBA00004651"/>
    </source>
</evidence>
<evidence type="ECO:0000256" key="7">
    <source>
        <dbReference type="SAM" id="Phobius"/>
    </source>
</evidence>
<comment type="caution">
    <text evidence="9">The sequence shown here is derived from an EMBL/GenBank/DDBJ whole genome shotgun (WGS) entry which is preliminary data.</text>
</comment>
<keyword evidence="10" id="KW-1185">Reference proteome</keyword>
<gene>
    <name evidence="9" type="ORF">JK360_28080</name>
</gene>
<dbReference type="InterPro" id="IPR051791">
    <property type="entry name" value="Pra-immunoreactive"/>
</dbReference>
<feature type="region of interest" description="Disordered" evidence="6">
    <location>
        <begin position="1"/>
        <end position="33"/>
    </location>
</feature>
<dbReference type="PANTHER" id="PTHR36115">
    <property type="entry name" value="PROLINE-RICH ANTIGEN HOMOLOG-RELATED"/>
    <property type="match status" value="1"/>
</dbReference>
<sequence>MNATQAAGPSSVPPPHMPPPEHPGAGSAPTRRPSLAARTVGNQGLRLLAVAIDMLTMAVLLALPSAGIAIFRGLVNVSSQAPFALVLVVALAMSFLYSPLMTSLFGGTVGKLTCGLRVVRLTDGHRLSYGQALGRHLAHSVMGMVPVLGHIDALFCLWDRPFRQCLHDKTVGSVVIRSRIRPPQAPRL</sequence>
<evidence type="ECO:0000256" key="5">
    <source>
        <dbReference type="ARBA" id="ARBA00023136"/>
    </source>
</evidence>
<evidence type="ECO:0000256" key="2">
    <source>
        <dbReference type="ARBA" id="ARBA00022475"/>
    </source>
</evidence>
<evidence type="ECO:0000256" key="6">
    <source>
        <dbReference type="SAM" id="MobiDB-lite"/>
    </source>
</evidence>
<name>A0ABS1MZM5_9ACTN</name>
<feature type="transmembrane region" description="Helical" evidence="7">
    <location>
        <begin position="47"/>
        <end position="71"/>
    </location>
</feature>
<evidence type="ECO:0000259" key="8">
    <source>
        <dbReference type="Pfam" id="PF06271"/>
    </source>
</evidence>
<proteinExistence type="predicted"/>
<dbReference type="RefSeq" id="WP_201808753.1">
    <property type="nucleotide sequence ID" value="NZ_JAERRI010000018.1"/>
</dbReference>
<dbReference type="Pfam" id="PF06271">
    <property type="entry name" value="RDD"/>
    <property type="match status" value="1"/>
</dbReference>
<accession>A0ABS1MZM5</accession>
<comment type="subcellular location">
    <subcellularLocation>
        <location evidence="1">Cell membrane</location>
        <topology evidence="1">Multi-pass membrane protein</topology>
    </subcellularLocation>
</comment>
<evidence type="ECO:0000313" key="9">
    <source>
        <dbReference type="EMBL" id="MBL1093175.1"/>
    </source>
</evidence>
<dbReference type="InterPro" id="IPR010432">
    <property type="entry name" value="RDD"/>
</dbReference>